<sequence length="161" mass="17942">MRNDDERLDLAYFLPYRLSVLTNRVSAAIARQYAERFDLTPAEWRVMAALGNTPGLSSREVAARTAMDKVQVSRAVARLVDAGRVNRSVDANDGRIARLRLSASGRAIYRKIVPQALQIEAQLVEPLSGPERDQFDRILAKLDRQIDILAGVLEREPEGGI</sequence>
<dbReference type="InterPro" id="IPR036388">
    <property type="entry name" value="WH-like_DNA-bd_sf"/>
</dbReference>
<dbReference type="PANTHER" id="PTHR33164:SF57">
    <property type="entry name" value="MARR-FAMILY TRANSCRIPTIONAL REGULATOR"/>
    <property type="match status" value="1"/>
</dbReference>
<proteinExistence type="predicted"/>
<keyword evidence="3" id="KW-1185">Reference proteome</keyword>
<dbReference type="PRINTS" id="PR00598">
    <property type="entry name" value="HTHMARR"/>
</dbReference>
<dbReference type="InterPro" id="IPR039422">
    <property type="entry name" value="MarR/SlyA-like"/>
</dbReference>
<name>A0ABN1EMG4_9PROT</name>
<feature type="domain" description="HTH marR-type" evidence="1">
    <location>
        <begin position="11"/>
        <end position="144"/>
    </location>
</feature>
<gene>
    <name evidence="2" type="ORF">GCM10008942_17220</name>
</gene>
<dbReference type="Gene3D" id="1.10.10.10">
    <property type="entry name" value="Winged helix-like DNA-binding domain superfamily/Winged helix DNA-binding domain"/>
    <property type="match status" value="1"/>
</dbReference>
<dbReference type="InterPro" id="IPR000835">
    <property type="entry name" value="HTH_MarR-typ"/>
</dbReference>
<dbReference type="EMBL" id="BAAADD010000004">
    <property type="protein sequence ID" value="GAA0569116.1"/>
    <property type="molecule type" value="Genomic_DNA"/>
</dbReference>
<dbReference type="Pfam" id="PF12802">
    <property type="entry name" value="MarR_2"/>
    <property type="match status" value="1"/>
</dbReference>
<dbReference type="RefSeq" id="WP_166929728.1">
    <property type="nucleotide sequence ID" value="NZ_BAAADD010000004.1"/>
</dbReference>
<dbReference type="PANTHER" id="PTHR33164">
    <property type="entry name" value="TRANSCRIPTIONAL REGULATOR, MARR FAMILY"/>
    <property type="match status" value="1"/>
</dbReference>
<dbReference type="PROSITE" id="PS50995">
    <property type="entry name" value="HTH_MARR_2"/>
    <property type="match status" value="1"/>
</dbReference>
<accession>A0ABN1EMG4</accession>
<evidence type="ECO:0000313" key="3">
    <source>
        <dbReference type="Proteomes" id="UP001499951"/>
    </source>
</evidence>
<evidence type="ECO:0000313" key="2">
    <source>
        <dbReference type="EMBL" id="GAA0569116.1"/>
    </source>
</evidence>
<dbReference type="InterPro" id="IPR036390">
    <property type="entry name" value="WH_DNA-bd_sf"/>
</dbReference>
<comment type="caution">
    <text evidence="2">The sequence shown here is derived from an EMBL/GenBank/DDBJ whole genome shotgun (WGS) entry which is preliminary data.</text>
</comment>
<organism evidence="2 3">
    <name type="scientific">Rhizomicrobium electricum</name>
    <dbReference type="NCBI Taxonomy" id="480070"/>
    <lineage>
        <taxon>Bacteria</taxon>
        <taxon>Pseudomonadati</taxon>
        <taxon>Pseudomonadota</taxon>
        <taxon>Alphaproteobacteria</taxon>
        <taxon>Micropepsales</taxon>
        <taxon>Micropepsaceae</taxon>
        <taxon>Rhizomicrobium</taxon>
    </lineage>
</organism>
<evidence type="ECO:0000259" key="1">
    <source>
        <dbReference type="PROSITE" id="PS50995"/>
    </source>
</evidence>
<dbReference type="SUPFAM" id="SSF46785">
    <property type="entry name" value="Winged helix' DNA-binding domain"/>
    <property type="match status" value="1"/>
</dbReference>
<dbReference type="Proteomes" id="UP001499951">
    <property type="component" value="Unassembled WGS sequence"/>
</dbReference>
<protein>
    <submittedName>
        <fullName evidence="2">MarR family transcriptional regulator</fullName>
    </submittedName>
</protein>
<dbReference type="SMART" id="SM00347">
    <property type="entry name" value="HTH_MARR"/>
    <property type="match status" value="1"/>
</dbReference>
<reference evidence="2 3" key="1">
    <citation type="journal article" date="2019" name="Int. J. Syst. Evol. Microbiol.">
        <title>The Global Catalogue of Microorganisms (GCM) 10K type strain sequencing project: providing services to taxonomists for standard genome sequencing and annotation.</title>
        <authorList>
            <consortium name="The Broad Institute Genomics Platform"/>
            <consortium name="The Broad Institute Genome Sequencing Center for Infectious Disease"/>
            <person name="Wu L."/>
            <person name="Ma J."/>
        </authorList>
    </citation>
    <scope>NUCLEOTIDE SEQUENCE [LARGE SCALE GENOMIC DNA]</scope>
    <source>
        <strain evidence="2 3">JCM 15089</strain>
    </source>
</reference>